<dbReference type="SUPFAM" id="SSF53098">
    <property type="entry name" value="Ribonuclease H-like"/>
    <property type="match status" value="1"/>
</dbReference>
<dbReference type="RefSeq" id="WP_005000829.1">
    <property type="nucleotide sequence ID" value="NZ_CH672427.1"/>
</dbReference>
<dbReference type="Gene3D" id="1.10.246.40">
    <property type="entry name" value="Tn5 transposase, domain 1"/>
    <property type="match status" value="1"/>
</dbReference>
<evidence type="ECO:0000313" key="3">
    <source>
        <dbReference type="Proteomes" id="UP000003374"/>
    </source>
</evidence>
<feature type="domain" description="Transposase Tn5-like N-terminal" evidence="1">
    <location>
        <begin position="2"/>
        <end position="57"/>
    </location>
</feature>
<dbReference type="InterPro" id="IPR038215">
    <property type="entry name" value="TN5-like_N_sf"/>
</dbReference>
<name>A4BUW6_9GAMM</name>
<accession>A4BUW6</accession>
<organism evidence="2 3">
    <name type="scientific">Nitrococcus mobilis Nb-231</name>
    <dbReference type="NCBI Taxonomy" id="314278"/>
    <lineage>
        <taxon>Bacteria</taxon>
        <taxon>Pseudomonadati</taxon>
        <taxon>Pseudomonadota</taxon>
        <taxon>Gammaproteobacteria</taxon>
        <taxon>Chromatiales</taxon>
        <taxon>Ectothiorhodospiraceae</taxon>
        <taxon>Nitrococcus</taxon>
    </lineage>
</organism>
<evidence type="ECO:0000313" key="2">
    <source>
        <dbReference type="EMBL" id="EAR20480.1"/>
    </source>
</evidence>
<dbReference type="Proteomes" id="UP000003374">
    <property type="component" value="Unassembled WGS sequence"/>
</dbReference>
<dbReference type="HOGENOM" id="CLU_2207238_0_0_6"/>
<keyword evidence="3" id="KW-1185">Reference proteome</keyword>
<dbReference type="eggNOG" id="COG3385">
    <property type="taxonomic scope" value="Bacteria"/>
</dbReference>
<sequence length="107" mass="11966">MGWVAAEFEGIDLGDRRLDSRVVLLLERLADKPAASIPGVCNGWGETQAAYRFFAQEIGAPAGAKPIEWRLLTTENRHVFLPVSKHSENSCKNQVSWSRLIPLPNHR</sequence>
<comment type="caution">
    <text evidence="2">The sequence shown here is derived from an EMBL/GenBank/DDBJ whole genome shotgun (WGS) entry which is preliminary data.</text>
</comment>
<dbReference type="InterPro" id="IPR014735">
    <property type="entry name" value="Transposase_Tn5-like_N"/>
</dbReference>
<dbReference type="InterPro" id="IPR012337">
    <property type="entry name" value="RNaseH-like_sf"/>
</dbReference>
<dbReference type="EMBL" id="AAOF01000021">
    <property type="protein sequence ID" value="EAR20480.1"/>
    <property type="molecule type" value="Genomic_DNA"/>
</dbReference>
<protein>
    <recommendedName>
        <fullName evidence="1">Transposase Tn5-like N-terminal domain-containing protein</fullName>
    </recommendedName>
</protein>
<dbReference type="Pfam" id="PF14706">
    <property type="entry name" value="Tnp_DNA_bind"/>
    <property type="match status" value="1"/>
</dbReference>
<evidence type="ECO:0000259" key="1">
    <source>
        <dbReference type="Pfam" id="PF14706"/>
    </source>
</evidence>
<proteinExistence type="predicted"/>
<gene>
    <name evidence="2" type="ORF">NB231_07000</name>
</gene>
<reference evidence="2 3" key="1">
    <citation type="submission" date="2006-02" db="EMBL/GenBank/DDBJ databases">
        <authorList>
            <person name="Waterbury J."/>
            <person name="Ferriera S."/>
            <person name="Johnson J."/>
            <person name="Kravitz S."/>
            <person name="Halpern A."/>
            <person name="Remington K."/>
            <person name="Beeson K."/>
            <person name="Tran B."/>
            <person name="Rogers Y.-H."/>
            <person name="Friedman R."/>
            <person name="Venter J.C."/>
        </authorList>
    </citation>
    <scope>NUCLEOTIDE SEQUENCE [LARGE SCALE GENOMIC DNA]</scope>
    <source>
        <strain evidence="2 3">Nb-231</strain>
    </source>
</reference>
<dbReference type="AlphaFoldDB" id="A4BUW6"/>